<reference evidence="2 3" key="1">
    <citation type="submission" date="2019-08" db="EMBL/GenBank/DDBJ databases">
        <title>Identification of a novel species of the genus Boseongicola.</title>
        <authorList>
            <person name="Zhang X.-Q."/>
        </authorList>
    </citation>
    <scope>NUCLEOTIDE SEQUENCE [LARGE SCALE GENOMIC DNA]</scope>
    <source>
        <strain evidence="2 3">HY14</strain>
    </source>
</reference>
<feature type="compositionally biased region" description="Acidic residues" evidence="1">
    <location>
        <begin position="244"/>
        <end position="260"/>
    </location>
</feature>
<evidence type="ECO:0000313" key="2">
    <source>
        <dbReference type="EMBL" id="TYB82279.1"/>
    </source>
</evidence>
<feature type="region of interest" description="Disordered" evidence="1">
    <location>
        <begin position="227"/>
        <end position="277"/>
    </location>
</feature>
<dbReference type="EMBL" id="VSIY01000004">
    <property type="protein sequence ID" value="TYB82279.1"/>
    <property type="molecule type" value="Genomic_DNA"/>
</dbReference>
<gene>
    <name evidence="2" type="ORF">FVF75_06025</name>
</gene>
<organism evidence="2 3">
    <name type="scientific">Maritimibacter fusiformis</name>
    <dbReference type="NCBI Taxonomy" id="2603819"/>
    <lineage>
        <taxon>Bacteria</taxon>
        <taxon>Pseudomonadati</taxon>
        <taxon>Pseudomonadota</taxon>
        <taxon>Alphaproteobacteria</taxon>
        <taxon>Rhodobacterales</taxon>
        <taxon>Roseobacteraceae</taxon>
        <taxon>Maritimibacter</taxon>
    </lineage>
</organism>
<feature type="region of interest" description="Disordered" evidence="1">
    <location>
        <begin position="350"/>
        <end position="372"/>
    </location>
</feature>
<protein>
    <submittedName>
        <fullName evidence="2">Type I secretion protein ATPase</fullName>
    </submittedName>
</protein>
<name>A0A5D0RME5_9RHOB</name>
<proteinExistence type="predicted"/>
<evidence type="ECO:0000313" key="3">
    <source>
        <dbReference type="Proteomes" id="UP000322080"/>
    </source>
</evidence>
<dbReference type="AlphaFoldDB" id="A0A5D0RME5"/>
<keyword evidence="3" id="KW-1185">Reference proteome</keyword>
<accession>A0A5D0RME5</accession>
<dbReference type="Proteomes" id="UP000322080">
    <property type="component" value="Unassembled WGS sequence"/>
</dbReference>
<sequence>MIGIFHITLEEERMRDVYDKFKTLKAKEQDLKSPDGVDIKFEAKYTLGDYYPELRYSDTPPNPPVVNDVPNFFDVFFPWFSPIHIIVQNIHPPFFPLWGHGQSLMVLEPPSSVVVITHQSSFLSDNDVLRTGEGDMAFTDPAIYLAELQTYEMIAAAIASPLDVDMIMPGETAGADAIALHDHIGTVEPVALTGVSATVLHGADAAGMHVNGEVADEMPDLDDVLPAYMRDDDEDTDSAAPAEGEGEGEGEGAEEADDHEWPDPFEGLDDIGGGGGPFEIDDGHAVVAGANLLVNQASIISAWLDAPVISVMGDVVNLDVISQVNVLVDHDVGSIGQVTGSVALNAASFSFTSTSPEPDDTEGEEKHGGRADTGLPANWAVTRISGDLINVNKVVQYTFQTDNDFAEISFGSTNTYIGLGDNSVVNLTNLLEIGFGFDLIMVGGNMISVNWINQINVLIDNDNVTYTGIAPTSISGDDNLLFNAAMISGVGVDGYAAMQDNFAKAADDLAEGGENIDRSVAHDSVFEGVDILRVLYIDGDFTTINWIEQTNILGDSDQVHLALDDFQAATGGVVNVTAGSNAVVNMASINEYGVDSKVMVGGEVYDDALLYQAELIDTDADPLGVNMPSLASEAVVFLADDMMTTDTGPLEGPIAPTAPESTTSPDMMQTMLA</sequence>
<feature type="region of interest" description="Disordered" evidence="1">
    <location>
        <begin position="647"/>
        <end position="673"/>
    </location>
</feature>
<comment type="caution">
    <text evidence="2">The sequence shown here is derived from an EMBL/GenBank/DDBJ whole genome shotgun (WGS) entry which is preliminary data.</text>
</comment>
<feature type="compositionally biased region" description="Polar residues" evidence="1">
    <location>
        <begin position="659"/>
        <end position="673"/>
    </location>
</feature>
<evidence type="ECO:0000256" key="1">
    <source>
        <dbReference type="SAM" id="MobiDB-lite"/>
    </source>
</evidence>